<dbReference type="Gene3D" id="3.20.20.10">
    <property type="entry name" value="Alanine racemase"/>
    <property type="match status" value="1"/>
</dbReference>
<dbReference type="CDD" id="cd00635">
    <property type="entry name" value="PLPDE_III_YBL036c_like"/>
    <property type="match status" value="1"/>
</dbReference>
<comment type="function">
    <text evidence="2">Pyridoxal 5'-phosphate (PLP)-binding protein, which is involved in PLP homeostasis.</text>
</comment>
<dbReference type="RefSeq" id="WP_073375478.1">
    <property type="nucleotide sequence ID" value="NZ_FQXS01000009.1"/>
</dbReference>
<dbReference type="FunFam" id="3.20.20.10:FF:000018">
    <property type="entry name" value="Pyridoxal phosphate homeostasis protein"/>
    <property type="match status" value="1"/>
</dbReference>
<feature type="modified residue" description="N6-(pyridoxal phosphate)lysine" evidence="2 3">
    <location>
        <position position="34"/>
    </location>
</feature>
<gene>
    <name evidence="6" type="ORF">SAMN02745124_01885</name>
</gene>
<accession>A0A1M5VSX0</accession>
<dbReference type="AlphaFoldDB" id="A0A1M5VSX0"/>
<evidence type="ECO:0000256" key="3">
    <source>
        <dbReference type="PIRSR" id="PIRSR004848-1"/>
    </source>
</evidence>
<evidence type="ECO:0000256" key="2">
    <source>
        <dbReference type="HAMAP-Rule" id="MF_02087"/>
    </source>
</evidence>
<sequence>MIGRQIQEIRTELAAAARRCGRDPAGIKLIAVSKHFPVAAILAARAAGQTVFGENYLQEAADKRALLPNDVELHLIGHLQSNKAKAAATLFTMIHTIDRFKIAAALNRYLEEEQRHLDVLVQVNVGRDPKKAGVLPEDAEALLDRLATLPNLRVMGLMTMPPYNEDPELSRPCFRELHRLAETFRQLGLFAAGAPPELSMGMSHDYRIAIEEGATMIRIGTAIFGERY</sequence>
<dbReference type="PIRSF" id="PIRSF004848">
    <property type="entry name" value="YBL036c_PLPDEIII"/>
    <property type="match status" value="1"/>
</dbReference>
<dbReference type="HAMAP" id="MF_02087">
    <property type="entry name" value="PLP_homeostasis"/>
    <property type="match status" value="1"/>
</dbReference>
<dbReference type="InterPro" id="IPR029066">
    <property type="entry name" value="PLP-binding_barrel"/>
</dbReference>
<dbReference type="GO" id="GO:0030170">
    <property type="term" value="F:pyridoxal phosphate binding"/>
    <property type="evidence" value="ECO:0007669"/>
    <property type="project" value="UniProtKB-UniRule"/>
</dbReference>
<feature type="domain" description="Alanine racemase N-terminal" evidence="5">
    <location>
        <begin position="8"/>
        <end position="226"/>
    </location>
</feature>
<dbReference type="PANTHER" id="PTHR10146:SF14">
    <property type="entry name" value="PYRIDOXAL PHOSPHATE HOMEOSTASIS PROTEIN"/>
    <property type="match status" value="1"/>
</dbReference>
<evidence type="ECO:0000256" key="1">
    <source>
        <dbReference type="ARBA" id="ARBA00022898"/>
    </source>
</evidence>
<name>A0A1M5VSX0_9BACT</name>
<dbReference type="Pfam" id="PF01168">
    <property type="entry name" value="Ala_racemase_N"/>
    <property type="match status" value="1"/>
</dbReference>
<dbReference type="PANTHER" id="PTHR10146">
    <property type="entry name" value="PROLINE SYNTHETASE CO-TRANSCRIBED BACTERIAL HOMOLOG PROTEIN"/>
    <property type="match status" value="1"/>
</dbReference>
<reference evidence="6 7" key="1">
    <citation type="submission" date="2016-11" db="EMBL/GenBank/DDBJ databases">
        <authorList>
            <person name="Jaros S."/>
            <person name="Januszkiewicz K."/>
            <person name="Wedrychowicz H."/>
        </authorList>
    </citation>
    <scope>NUCLEOTIDE SEQUENCE [LARGE SCALE GENOMIC DNA]</scope>
    <source>
        <strain evidence="6 7">DSM 9705</strain>
    </source>
</reference>
<dbReference type="OrthoDB" id="9804072at2"/>
<dbReference type="NCBIfam" id="TIGR00044">
    <property type="entry name" value="YggS family pyridoxal phosphate-dependent enzyme"/>
    <property type="match status" value="1"/>
</dbReference>
<proteinExistence type="inferred from homology"/>
<organism evidence="6 7">
    <name type="scientific">Desulfofustis glycolicus DSM 9705</name>
    <dbReference type="NCBI Taxonomy" id="1121409"/>
    <lineage>
        <taxon>Bacteria</taxon>
        <taxon>Pseudomonadati</taxon>
        <taxon>Thermodesulfobacteriota</taxon>
        <taxon>Desulfobulbia</taxon>
        <taxon>Desulfobulbales</taxon>
        <taxon>Desulfocapsaceae</taxon>
        <taxon>Desulfofustis</taxon>
    </lineage>
</organism>
<comment type="cofactor">
    <cofactor evidence="3">
        <name>pyridoxal 5'-phosphate</name>
        <dbReference type="ChEBI" id="CHEBI:597326"/>
    </cofactor>
</comment>
<keyword evidence="7" id="KW-1185">Reference proteome</keyword>
<comment type="similarity">
    <text evidence="2 4">Belongs to the pyridoxal phosphate-binding protein YggS/PROSC family.</text>
</comment>
<evidence type="ECO:0000313" key="6">
    <source>
        <dbReference type="EMBL" id="SHH78341.1"/>
    </source>
</evidence>
<dbReference type="InterPro" id="IPR001608">
    <property type="entry name" value="Ala_racemase_N"/>
</dbReference>
<keyword evidence="1 2" id="KW-0663">Pyridoxal phosphate</keyword>
<evidence type="ECO:0000256" key="4">
    <source>
        <dbReference type="RuleBase" id="RU004514"/>
    </source>
</evidence>
<evidence type="ECO:0000313" key="7">
    <source>
        <dbReference type="Proteomes" id="UP000184139"/>
    </source>
</evidence>
<dbReference type="SUPFAM" id="SSF51419">
    <property type="entry name" value="PLP-binding barrel"/>
    <property type="match status" value="1"/>
</dbReference>
<protein>
    <recommendedName>
        <fullName evidence="2">Pyridoxal phosphate homeostasis protein</fullName>
        <shortName evidence="2">PLP homeostasis protein</shortName>
    </recommendedName>
</protein>
<evidence type="ECO:0000259" key="5">
    <source>
        <dbReference type="Pfam" id="PF01168"/>
    </source>
</evidence>
<dbReference type="EMBL" id="FQXS01000009">
    <property type="protein sequence ID" value="SHH78341.1"/>
    <property type="molecule type" value="Genomic_DNA"/>
</dbReference>
<dbReference type="Proteomes" id="UP000184139">
    <property type="component" value="Unassembled WGS sequence"/>
</dbReference>
<dbReference type="InterPro" id="IPR011078">
    <property type="entry name" value="PyrdxlP_homeostasis"/>
</dbReference>
<dbReference type="STRING" id="1121409.SAMN02745124_01885"/>